<accession>A0A6F9F7S0</accession>
<sequence length="275" mass="30444">MDRKHWEDYLVLKPGEAGRPLYMNFEQLGGTLATAVLPGQGFTASVHEHGRSDIGISLLQFSCVNAPCNICDKHDNNLLFYNGSPLILREGYYGSVSTLIEEMRVQQEDITFEFDHLGIATYTGTQPLLLPVEVNHNPMPDSLPLKLGYTTKKRNPHGSTEMIHPNKKDTYLSFIQILPGEQGNTPGDIFGPISDICVTCNQAANTPESGTIISIIPISAMPSRSYVCHVPPQIIRPLQYQPKYNRIELALTDRVGRPLHLSTGVPSALLRVSHL</sequence>
<protein>
    <submittedName>
        <fullName evidence="1">LO5</fullName>
    </submittedName>
</protein>
<dbReference type="EMBL" id="BK011015">
    <property type="protein sequence ID" value="DAC81146.1"/>
    <property type="molecule type" value="Genomic_DNA"/>
</dbReference>
<evidence type="ECO:0000313" key="1">
    <source>
        <dbReference type="EMBL" id="DAC81146.1"/>
    </source>
</evidence>
<name>A0A6F9F7S0_9VIRU</name>
<reference evidence="1" key="1">
    <citation type="journal article" date="2020" name="J. ISSAAS">
        <title>Identification of Adomavirus Virion Proteins.</title>
        <authorList>
            <person name="Welch N.L."/>
            <person name="Tisza M.J."/>
            <person name="Starrett G.J."/>
            <person name="Belford A.K."/>
            <person name="Pastrana D.V."/>
            <person name="Pang Y.-Y.S."/>
            <person name="Schiller J.T."/>
            <person name="An P."/>
            <person name="Cantolupo P.G."/>
            <person name="Pipas J.M."/>
            <person name="Koda S."/>
            <person name="Subramaniam K."/>
            <person name="Waltzek T.B."/>
            <person name="Bian C."/>
            <person name="Shi Q."/>
            <person name="Ruan Z."/>
            <person name="Ng T.F.F."/>
            <person name="Buck C.B."/>
        </authorList>
    </citation>
    <scope>NUCLEOTIDE SEQUENCE</scope>
    <source>
        <strain evidence="1">5052</strain>
    </source>
</reference>
<proteinExistence type="predicted"/>
<organism evidence="1">
    <name type="scientific">Bueycito anole adomavirus</name>
    <dbReference type="NCBI Taxonomy" id="2609873"/>
    <lineage>
        <taxon>Viruses</taxon>
        <taxon>Adomaviruses</taxon>
    </lineage>
</organism>